<reference evidence="2 3" key="1">
    <citation type="submission" date="2016-01" db="EMBL/GenBank/DDBJ databases">
        <title>Mycobacterium immunogenum strain CD11_6 genome sequencing and assembly.</title>
        <authorList>
            <person name="Kaur G."/>
            <person name="Nair G.R."/>
            <person name="Mayilraj S."/>
        </authorList>
    </citation>
    <scope>NUCLEOTIDE SEQUENCE [LARGE SCALE GENOMIC DNA]</scope>
    <source>
        <strain evidence="2 3">CD11-6</strain>
    </source>
</reference>
<evidence type="ECO:0008006" key="4">
    <source>
        <dbReference type="Google" id="ProtNLM"/>
    </source>
</evidence>
<dbReference type="RefSeq" id="WP_064632299.1">
    <property type="nucleotide sequence ID" value="NZ_LQYE01000030.1"/>
</dbReference>
<protein>
    <recommendedName>
        <fullName evidence="4">DoxX family protein</fullName>
    </recommendedName>
</protein>
<evidence type="ECO:0000256" key="1">
    <source>
        <dbReference type="SAM" id="Phobius"/>
    </source>
</evidence>
<keyword evidence="1" id="KW-0812">Transmembrane</keyword>
<name>A0A179V847_9MYCO</name>
<feature type="transmembrane region" description="Helical" evidence="1">
    <location>
        <begin position="74"/>
        <end position="96"/>
    </location>
</feature>
<proteinExistence type="predicted"/>
<dbReference type="EMBL" id="LQYE01000030">
    <property type="protein sequence ID" value="OAT67135.1"/>
    <property type="molecule type" value="Genomic_DNA"/>
</dbReference>
<feature type="transmembrane region" description="Helical" evidence="1">
    <location>
        <begin position="7"/>
        <end position="28"/>
    </location>
</feature>
<comment type="caution">
    <text evidence="2">The sequence shown here is derived from an EMBL/GenBank/DDBJ whole genome shotgun (WGS) entry which is preliminary data.</text>
</comment>
<organism evidence="2 3">
    <name type="scientific">Mycobacteroides immunogenum</name>
    <dbReference type="NCBI Taxonomy" id="83262"/>
    <lineage>
        <taxon>Bacteria</taxon>
        <taxon>Bacillati</taxon>
        <taxon>Actinomycetota</taxon>
        <taxon>Actinomycetes</taxon>
        <taxon>Mycobacteriales</taxon>
        <taxon>Mycobacteriaceae</taxon>
        <taxon>Mycobacteroides</taxon>
    </lineage>
</organism>
<feature type="transmembrane region" description="Helical" evidence="1">
    <location>
        <begin position="117"/>
        <end position="136"/>
    </location>
</feature>
<accession>A0A179V847</accession>
<sequence length="160" mass="17368">MRTHAGWIARAAPITLGAARVMLGVLWLHEGIFKYSAHFGRADILLIAHSAQTNTRVPQYFTIFSDNVLRAWPGLFGVAVPLVEVALGAVLVLGLLPQPAAIISLLTLLTYWSSDQLITQYPVMAALSAIIIAFPAPSGHYSIARFRHARAATNVVRDGR</sequence>
<dbReference type="AlphaFoldDB" id="A0A179V847"/>
<dbReference type="Proteomes" id="UP000186919">
    <property type="component" value="Unassembled WGS sequence"/>
</dbReference>
<keyword evidence="1" id="KW-0472">Membrane</keyword>
<evidence type="ECO:0000313" key="3">
    <source>
        <dbReference type="Proteomes" id="UP000186919"/>
    </source>
</evidence>
<keyword evidence="1" id="KW-1133">Transmembrane helix</keyword>
<gene>
    <name evidence="2" type="ORF">AWB85_13285</name>
</gene>
<evidence type="ECO:0000313" key="2">
    <source>
        <dbReference type="EMBL" id="OAT67135.1"/>
    </source>
</evidence>